<evidence type="ECO:0000259" key="2">
    <source>
        <dbReference type="Pfam" id="PF01970"/>
    </source>
</evidence>
<dbReference type="Proteomes" id="UP001549019">
    <property type="component" value="Unassembled WGS sequence"/>
</dbReference>
<evidence type="ECO:0000313" key="4">
    <source>
        <dbReference type="Proteomes" id="UP001549019"/>
    </source>
</evidence>
<feature type="transmembrane region" description="Helical" evidence="1">
    <location>
        <begin position="407"/>
        <end position="426"/>
    </location>
</feature>
<feature type="domain" description="DUF112" evidence="2">
    <location>
        <begin position="18"/>
        <end position="434"/>
    </location>
</feature>
<feature type="transmembrane region" description="Helical" evidence="1">
    <location>
        <begin position="198"/>
        <end position="218"/>
    </location>
</feature>
<feature type="transmembrane region" description="Helical" evidence="1">
    <location>
        <begin position="145"/>
        <end position="161"/>
    </location>
</feature>
<dbReference type="PANTHER" id="PTHR35342:SF5">
    <property type="entry name" value="TRICARBOXYLIC TRANSPORT PROTEIN"/>
    <property type="match status" value="1"/>
</dbReference>
<dbReference type="RefSeq" id="WP_230820226.1">
    <property type="nucleotide sequence ID" value="NZ_JAJNCU010000001.1"/>
</dbReference>
<keyword evidence="1" id="KW-0472">Membrane</keyword>
<feature type="transmembrane region" description="Helical" evidence="1">
    <location>
        <begin position="168"/>
        <end position="186"/>
    </location>
</feature>
<feature type="transmembrane region" description="Helical" evidence="1">
    <location>
        <begin position="351"/>
        <end position="374"/>
    </location>
</feature>
<accession>A0ABV2E7W5</accession>
<feature type="transmembrane region" description="Helical" evidence="1">
    <location>
        <begin position="110"/>
        <end position="133"/>
    </location>
</feature>
<organism evidence="3 4">
    <name type="scientific">Salinicoccus halitifaciens</name>
    <dbReference type="NCBI Taxonomy" id="1073415"/>
    <lineage>
        <taxon>Bacteria</taxon>
        <taxon>Bacillati</taxon>
        <taxon>Bacillota</taxon>
        <taxon>Bacilli</taxon>
        <taxon>Bacillales</taxon>
        <taxon>Staphylococcaceae</taxon>
        <taxon>Salinicoccus</taxon>
    </lineage>
</organism>
<dbReference type="PANTHER" id="PTHR35342">
    <property type="entry name" value="TRICARBOXYLIC TRANSPORT PROTEIN"/>
    <property type="match status" value="1"/>
</dbReference>
<dbReference type="Pfam" id="PF01970">
    <property type="entry name" value="TctA"/>
    <property type="match status" value="1"/>
</dbReference>
<evidence type="ECO:0000256" key="1">
    <source>
        <dbReference type="SAM" id="Phobius"/>
    </source>
</evidence>
<feature type="transmembrane region" description="Helical" evidence="1">
    <location>
        <begin position="43"/>
        <end position="69"/>
    </location>
</feature>
<proteinExistence type="predicted"/>
<keyword evidence="1" id="KW-0812">Transmembrane</keyword>
<name>A0ABV2E7W5_9STAP</name>
<dbReference type="InterPro" id="IPR002823">
    <property type="entry name" value="DUF112_TM"/>
</dbReference>
<feature type="transmembrane region" description="Helical" evidence="1">
    <location>
        <begin position="255"/>
        <end position="277"/>
    </location>
</feature>
<keyword evidence="4" id="KW-1185">Reference proteome</keyword>
<feature type="transmembrane region" description="Helical" evidence="1">
    <location>
        <begin position="383"/>
        <end position="401"/>
    </location>
</feature>
<feature type="transmembrane region" description="Helical" evidence="1">
    <location>
        <begin position="18"/>
        <end position="37"/>
    </location>
</feature>
<comment type="caution">
    <text evidence="3">The sequence shown here is derived from an EMBL/GenBank/DDBJ whole genome shotgun (WGS) entry which is preliminary data.</text>
</comment>
<evidence type="ECO:0000313" key="3">
    <source>
        <dbReference type="EMBL" id="MET3110510.1"/>
    </source>
</evidence>
<protein>
    <submittedName>
        <fullName evidence="3">TctA family transporter</fullName>
    </submittedName>
</protein>
<dbReference type="EMBL" id="JBDZDV010000001">
    <property type="protein sequence ID" value="MET3110510.1"/>
    <property type="molecule type" value="Genomic_DNA"/>
</dbReference>
<gene>
    <name evidence="3" type="ORF">ABHD89_000898</name>
</gene>
<feature type="transmembrane region" description="Helical" evidence="1">
    <location>
        <begin position="463"/>
        <end position="481"/>
    </location>
</feature>
<keyword evidence="1" id="KW-1133">Transmembrane helix</keyword>
<sequence length="495" mass="52089">MIESAIEALAIVLDPSRLIYMFLGIGIGIVVGLLPGLSGTVGMALLLPFVFGMDPYVGIALLIGMVAVIQTGDTFPSILLGIPGTSGSQATIMDGYPLAQQGKAAKAMGAAFFSSLVGGVIGGIALFLTIPFAEPLITAFSSPELFMLTMLGLSMTGLLAGKSVFKGILAGLVGLLLGAIGSAPAVPEYRYTFDSLYLTQGLSLPVVAMAIFAFPIIITMLTEKKKVSEVAKLEGGALQGVMTSLKNKFLMARSAVIGVIIGFIPGLGGSVVDWIAYGFGKKTVKNNTFGEGDIRGVIAPESANNAKEGGSMIPTLLFGIPGSGTTAILLGGLTLMGLEAGPSMITTNLDVTLSIVWTLVFANIFGAILCLMLIRPISKLSTISGEMIVPFLLVLLVIGAYQSSLSWGDLVVFVIIGLFGYLMTILDWPRPPLLIGFVLAMSAERYYWISIERYGWEWITNPLVIILAVVIIVLLTGGAIMKRFSRRIESGGESR</sequence>
<reference evidence="3 4" key="1">
    <citation type="submission" date="2024-05" db="EMBL/GenBank/DDBJ databases">
        <title>Genomic Encyclopedia of Type Strains, Phase IV (KMG-IV): sequencing the most valuable type-strain genomes for metagenomic binning, comparative biology and taxonomic classification.</title>
        <authorList>
            <person name="Goeker M."/>
        </authorList>
    </citation>
    <scope>NUCLEOTIDE SEQUENCE [LARGE SCALE GENOMIC DNA]</scope>
    <source>
        <strain evidence="3 4">DSM 25286</strain>
    </source>
</reference>